<organism evidence="7 8">
    <name type="scientific">Senegalia massiliensis</name>
    <dbReference type="NCBI Taxonomy" id="1720316"/>
    <lineage>
        <taxon>Bacteria</taxon>
        <taxon>Bacillati</taxon>
        <taxon>Bacillota</taxon>
        <taxon>Clostridia</taxon>
        <taxon>Eubacteriales</taxon>
        <taxon>Clostridiaceae</taxon>
        <taxon>Senegalia</taxon>
    </lineage>
</organism>
<dbReference type="RefSeq" id="WP_160197092.1">
    <property type="nucleotide sequence ID" value="NZ_QXXA01000007.1"/>
</dbReference>
<dbReference type="Gene3D" id="3.30.70.1560">
    <property type="entry name" value="Alpha-L RNA-binding motif"/>
    <property type="match status" value="1"/>
</dbReference>
<keyword evidence="8" id="KW-1185">Reference proteome</keyword>
<dbReference type="CDD" id="cd02870">
    <property type="entry name" value="PseudoU_synth_RsuA_like"/>
    <property type="match status" value="1"/>
</dbReference>
<keyword evidence="3 5" id="KW-0413">Isomerase</keyword>
<dbReference type="OrthoDB" id="9807213at2"/>
<dbReference type="InterPro" id="IPR020103">
    <property type="entry name" value="PsdUridine_synth_cat_dom_sf"/>
</dbReference>
<proteinExistence type="inferred from homology"/>
<comment type="caution">
    <text evidence="7">The sequence shown here is derived from an EMBL/GenBank/DDBJ whole genome shotgun (WGS) entry which is preliminary data.</text>
</comment>
<dbReference type="PROSITE" id="PS01149">
    <property type="entry name" value="PSI_RSU"/>
    <property type="match status" value="1"/>
</dbReference>
<dbReference type="FunFam" id="3.30.70.1560:FF:000001">
    <property type="entry name" value="Pseudouridine synthase"/>
    <property type="match status" value="1"/>
</dbReference>
<evidence type="ECO:0000256" key="3">
    <source>
        <dbReference type="ARBA" id="ARBA00023235"/>
    </source>
</evidence>
<dbReference type="GO" id="GO:0000455">
    <property type="term" value="P:enzyme-directed rRNA pseudouridine synthesis"/>
    <property type="evidence" value="ECO:0007669"/>
    <property type="project" value="UniProtKB-ARBA"/>
</dbReference>
<dbReference type="SUPFAM" id="SSF55174">
    <property type="entry name" value="Alpha-L RNA-binding motif"/>
    <property type="match status" value="1"/>
</dbReference>
<dbReference type="InterPro" id="IPR036986">
    <property type="entry name" value="S4_RNA-bd_sf"/>
</dbReference>
<evidence type="ECO:0000256" key="2">
    <source>
        <dbReference type="ARBA" id="ARBA00022884"/>
    </source>
</evidence>
<evidence type="ECO:0000313" key="7">
    <source>
        <dbReference type="EMBL" id="NBI06605.1"/>
    </source>
</evidence>
<evidence type="ECO:0000256" key="1">
    <source>
        <dbReference type="ARBA" id="ARBA00008348"/>
    </source>
</evidence>
<dbReference type="SMART" id="SM00363">
    <property type="entry name" value="S4"/>
    <property type="match status" value="1"/>
</dbReference>
<dbReference type="PROSITE" id="PS50889">
    <property type="entry name" value="S4"/>
    <property type="match status" value="1"/>
</dbReference>
<keyword evidence="2 4" id="KW-0694">RNA-binding</keyword>
<name>A0A845QVQ5_9CLOT</name>
<dbReference type="GO" id="GO:0120159">
    <property type="term" value="F:rRNA pseudouridine synthase activity"/>
    <property type="evidence" value="ECO:0007669"/>
    <property type="project" value="UniProtKB-ARBA"/>
</dbReference>
<dbReference type="PANTHER" id="PTHR47683">
    <property type="entry name" value="PSEUDOURIDINE SYNTHASE FAMILY PROTEIN-RELATED"/>
    <property type="match status" value="1"/>
</dbReference>
<dbReference type="EMBL" id="QXXA01000007">
    <property type="protein sequence ID" value="NBI06605.1"/>
    <property type="molecule type" value="Genomic_DNA"/>
</dbReference>
<dbReference type="EC" id="5.4.99.-" evidence="5"/>
<dbReference type="CDD" id="cd00165">
    <property type="entry name" value="S4"/>
    <property type="match status" value="1"/>
</dbReference>
<dbReference type="InterPro" id="IPR018496">
    <property type="entry name" value="PsdUridine_synth_RsuA/RluB_CS"/>
</dbReference>
<dbReference type="Gene3D" id="3.30.70.580">
    <property type="entry name" value="Pseudouridine synthase I, catalytic domain, N-terminal subdomain"/>
    <property type="match status" value="1"/>
</dbReference>
<dbReference type="Gene3D" id="3.10.290.10">
    <property type="entry name" value="RNA-binding S4 domain"/>
    <property type="match status" value="1"/>
</dbReference>
<reference evidence="7 8" key="1">
    <citation type="submission" date="2018-08" db="EMBL/GenBank/DDBJ databases">
        <title>Murine metabolic-syndrome-specific gut microbial biobank.</title>
        <authorList>
            <person name="Liu C."/>
        </authorList>
    </citation>
    <scope>NUCLEOTIDE SEQUENCE [LARGE SCALE GENOMIC DNA]</scope>
    <source>
        <strain evidence="7 8">583</strain>
    </source>
</reference>
<dbReference type="GO" id="GO:0005829">
    <property type="term" value="C:cytosol"/>
    <property type="evidence" value="ECO:0007669"/>
    <property type="project" value="UniProtKB-ARBA"/>
</dbReference>
<dbReference type="InterPro" id="IPR006145">
    <property type="entry name" value="PsdUridine_synth_RsuA/RluA"/>
</dbReference>
<dbReference type="InterPro" id="IPR042092">
    <property type="entry name" value="PsdUridine_s_RsuA/RluB/E/F_cat"/>
</dbReference>
<dbReference type="Pfam" id="PF01479">
    <property type="entry name" value="S4"/>
    <property type="match status" value="1"/>
</dbReference>
<dbReference type="GO" id="GO:0003723">
    <property type="term" value="F:RNA binding"/>
    <property type="evidence" value="ECO:0007669"/>
    <property type="project" value="UniProtKB-KW"/>
</dbReference>
<dbReference type="InterPro" id="IPR000748">
    <property type="entry name" value="PsdUridine_synth_RsuA/RluB/E/F"/>
</dbReference>
<dbReference type="InterPro" id="IPR050343">
    <property type="entry name" value="RsuA_PseudoU_synthase"/>
</dbReference>
<dbReference type="Pfam" id="PF00849">
    <property type="entry name" value="PseudoU_synth_2"/>
    <property type="match status" value="1"/>
</dbReference>
<comment type="similarity">
    <text evidence="1 5">Belongs to the pseudouridine synthase RsuA family.</text>
</comment>
<feature type="domain" description="RNA-binding S4" evidence="6">
    <location>
        <begin position="1"/>
        <end position="61"/>
    </location>
</feature>
<dbReference type="FunFam" id="3.10.290.10:FF:000003">
    <property type="entry name" value="Pseudouridine synthase"/>
    <property type="match status" value="1"/>
</dbReference>
<gene>
    <name evidence="7" type="ORF">D3Z33_06990</name>
</gene>
<dbReference type="PANTHER" id="PTHR47683:SF2">
    <property type="entry name" value="RNA-BINDING S4 DOMAIN-CONTAINING PROTEIN"/>
    <property type="match status" value="1"/>
</dbReference>
<evidence type="ECO:0000313" key="8">
    <source>
        <dbReference type="Proteomes" id="UP000467132"/>
    </source>
</evidence>
<dbReference type="NCBIfam" id="TIGR00093">
    <property type="entry name" value="pseudouridine synthase"/>
    <property type="match status" value="1"/>
</dbReference>
<dbReference type="Proteomes" id="UP000467132">
    <property type="component" value="Unassembled WGS sequence"/>
</dbReference>
<dbReference type="InterPro" id="IPR002942">
    <property type="entry name" value="S4_RNA-bd"/>
</dbReference>
<dbReference type="AlphaFoldDB" id="A0A845QVQ5"/>
<evidence type="ECO:0000259" key="6">
    <source>
        <dbReference type="SMART" id="SM00363"/>
    </source>
</evidence>
<protein>
    <recommendedName>
        <fullName evidence="5">Pseudouridine synthase</fullName>
        <ecNumber evidence="5">5.4.99.-</ecNumber>
    </recommendedName>
</protein>
<dbReference type="InterPro" id="IPR020094">
    <property type="entry name" value="TruA/RsuA/RluB/E/F_N"/>
</dbReference>
<accession>A0A845QVQ5</accession>
<evidence type="ECO:0000256" key="5">
    <source>
        <dbReference type="RuleBase" id="RU003887"/>
    </source>
</evidence>
<sequence>MRLQKFMAKAGIASRRKSEKIILDGRVTINNTMIKELGFKVDPKKDIIKVDNKKIFLEKEKIYIILNKPVGYITSVSDQFNRKTVIDLVSKVDQRIYPVGRLDYDTSGLLLLTNDGDLTYKMTHPSHEVNKTYIAEVKGIPNNEELKQFKEGLKIEDYITSPADINIIKKDKGKSTVKITIHEGKNRQVRKMCEKINHPVIKLKRVSFGDIRLNDLREGDYRFLTDKEIRYIKDEINEK</sequence>
<evidence type="ECO:0000256" key="4">
    <source>
        <dbReference type="PROSITE-ProRule" id="PRU00182"/>
    </source>
</evidence>
<dbReference type="SUPFAM" id="SSF55120">
    <property type="entry name" value="Pseudouridine synthase"/>
    <property type="match status" value="1"/>
</dbReference>